<evidence type="ECO:0000313" key="2">
    <source>
        <dbReference type="EMBL" id="MDH0760373.1"/>
    </source>
</evidence>
<evidence type="ECO:0000256" key="1">
    <source>
        <dbReference type="SAM" id="MobiDB-lite"/>
    </source>
</evidence>
<dbReference type="Proteomes" id="UP001160152">
    <property type="component" value="Unassembled WGS sequence"/>
</dbReference>
<name>A0ABD4YM81_9PSED</name>
<dbReference type="RefSeq" id="WP_280069708.1">
    <property type="nucleotide sequence ID" value="NZ_JAOCBV010000002.1"/>
</dbReference>
<sequence length="234" mass="24879">MAKLIRVYDPNETERKINLNIPEDVCPGLLEFMSELPYGKDTPLIRGVFYQWFLSHSEAGTLDEALNNALAGPGGMIATGRQSKRESAAPPSRKKRVLRQREITAKPGAAKAPAVAPPSGPLAPAEPMVPMVPMEPALVVEEVRPPLQPEPVGAQIGAPLHTGDVEVHAESVPVATPPDYGMDAQDSLIDQQPQLLSPADALDESSSSHGSQDETPAEPTNAQKAALDALGTMF</sequence>
<feature type="compositionally biased region" description="Polar residues" evidence="1">
    <location>
        <begin position="204"/>
        <end position="223"/>
    </location>
</feature>
<feature type="region of interest" description="Disordered" evidence="1">
    <location>
        <begin position="173"/>
        <end position="234"/>
    </location>
</feature>
<organism evidence="2 3">
    <name type="scientific">Pseudomonas juntendi</name>
    <dbReference type="NCBI Taxonomy" id="2666183"/>
    <lineage>
        <taxon>Bacteria</taxon>
        <taxon>Pseudomonadati</taxon>
        <taxon>Pseudomonadota</taxon>
        <taxon>Gammaproteobacteria</taxon>
        <taxon>Pseudomonadales</taxon>
        <taxon>Pseudomonadaceae</taxon>
        <taxon>Pseudomonas</taxon>
    </lineage>
</organism>
<proteinExistence type="predicted"/>
<reference evidence="2 3" key="1">
    <citation type="submission" date="2022-09" db="EMBL/GenBank/DDBJ databases">
        <title>Intensive care unit water sources are persistently colonized with multi-drug resistant bacteria and are the site of extensive horizontal gene transfer of antibiotic resistance genes.</title>
        <authorList>
            <person name="Diorio-Toth L."/>
        </authorList>
    </citation>
    <scope>NUCLEOTIDE SEQUENCE [LARGE SCALE GENOMIC DNA]</scope>
    <source>
        <strain evidence="2 3">GD03901</strain>
    </source>
</reference>
<feature type="region of interest" description="Disordered" evidence="1">
    <location>
        <begin position="76"/>
        <end position="97"/>
    </location>
</feature>
<accession>A0ABD4YM81</accession>
<protein>
    <submittedName>
        <fullName evidence="2">Uncharacterized protein</fullName>
    </submittedName>
</protein>
<dbReference type="EMBL" id="JAOCBV010000002">
    <property type="protein sequence ID" value="MDH0760373.1"/>
    <property type="molecule type" value="Genomic_DNA"/>
</dbReference>
<comment type="caution">
    <text evidence="2">The sequence shown here is derived from an EMBL/GenBank/DDBJ whole genome shotgun (WGS) entry which is preliminary data.</text>
</comment>
<evidence type="ECO:0000313" key="3">
    <source>
        <dbReference type="Proteomes" id="UP001160152"/>
    </source>
</evidence>
<gene>
    <name evidence="2" type="ORF">N5C70_27310</name>
</gene>
<dbReference type="AlphaFoldDB" id="A0ABD4YM81"/>